<evidence type="ECO:0000259" key="3">
    <source>
        <dbReference type="Pfam" id="PF13511"/>
    </source>
</evidence>
<dbReference type="OrthoDB" id="6306890at2"/>
<dbReference type="EMBL" id="LJTC01000007">
    <property type="protein sequence ID" value="KPM83282.1"/>
    <property type="molecule type" value="Genomic_DNA"/>
</dbReference>
<evidence type="ECO:0000256" key="2">
    <source>
        <dbReference type="SAM" id="SignalP"/>
    </source>
</evidence>
<sequence length="263" mass="29623">MKSNTINTHIIWATCLFISTAASASVYQCEKNGVVEFSQLPCGEDAKLITIKEQNPFLSNAVQGKSTESVYSQTTGQVDSYIRTKQIAAEIAEHNNKIDTFKLRMNNEIAALNNQSDAQLQNLVGAKKQAAIAKQMSAVSERYAVLIDNEQRSIDRLIAENNRINNSFNELSNNDEVDSFIRSKQIMLQISEHENKIDTYNEQLNQQISLLEKQVSHRPNNLADANSDQALVDKMSALTSRFNTLISVEQRQIDRLRNELSQL</sequence>
<proteinExistence type="predicted"/>
<dbReference type="RefSeq" id="WP_054553179.1">
    <property type="nucleotide sequence ID" value="NZ_LJTC01000007.1"/>
</dbReference>
<comment type="caution">
    <text evidence="4">The sequence shown here is derived from an EMBL/GenBank/DDBJ whole genome shotgun (WGS) entry which is preliminary data.</text>
</comment>
<dbReference type="Pfam" id="PF13511">
    <property type="entry name" value="DUF4124"/>
    <property type="match status" value="1"/>
</dbReference>
<feature type="signal peptide" evidence="2">
    <location>
        <begin position="1"/>
        <end position="24"/>
    </location>
</feature>
<dbReference type="AlphaFoldDB" id="A0A0P7EDQ5"/>
<dbReference type="Proteomes" id="UP000050378">
    <property type="component" value="Unassembled WGS sequence"/>
</dbReference>
<keyword evidence="2" id="KW-0732">Signal</keyword>
<feature type="coiled-coil region" evidence="1">
    <location>
        <begin position="147"/>
        <end position="210"/>
    </location>
</feature>
<evidence type="ECO:0000256" key="1">
    <source>
        <dbReference type="SAM" id="Coils"/>
    </source>
</evidence>
<accession>A0A0P7EDQ5</accession>
<gene>
    <name evidence="4" type="ORF">AOG27_11590</name>
</gene>
<keyword evidence="1" id="KW-0175">Coiled coil</keyword>
<organism evidence="4 5">
    <name type="scientific">Pseudoalteromonas lipolytica</name>
    <dbReference type="NCBI Taxonomy" id="570156"/>
    <lineage>
        <taxon>Bacteria</taxon>
        <taxon>Pseudomonadati</taxon>
        <taxon>Pseudomonadota</taxon>
        <taxon>Gammaproteobacteria</taxon>
        <taxon>Alteromonadales</taxon>
        <taxon>Pseudoalteromonadaceae</taxon>
        <taxon>Pseudoalteromonas</taxon>
    </lineage>
</organism>
<dbReference type="PATRIC" id="fig|570156.3.peg.3405"/>
<name>A0A0P7EDQ5_9GAMM</name>
<evidence type="ECO:0000313" key="5">
    <source>
        <dbReference type="Proteomes" id="UP000050378"/>
    </source>
</evidence>
<protein>
    <recommendedName>
        <fullName evidence="3">DUF4124 domain-containing protein</fullName>
    </recommendedName>
</protein>
<dbReference type="InterPro" id="IPR025392">
    <property type="entry name" value="DUF4124"/>
</dbReference>
<evidence type="ECO:0000313" key="4">
    <source>
        <dbReference type="EMBL" id="KPM83282.1"/>
    </source>
</evidence>
<reference evidence="4 5" key="1">
    <citation type="submission" date="2015-09" db="EMBL/GenBank/DDBJ databases">
        <title>Draft Genome Sequence of Pseudoalteromonas lipolytica UCD-48B.</title>
        <authorList>
            <person name="Krusor M."/>
            <person name="Coil D.A."/>
            <person name="Lang J.M."/>
            <person name="Eisen J.A."/>
            <person name="Alexiev A."/>
        </authorList>
    </citation>
    <scope>NUCLEOTIDE SEQUENCE [LARGE SCALE GENOMIC DNA]</scope>
    <source>
        <strain evidence="4 5">UCD-48B</strain>
    </source>
</reference>
<feature type="domain" description="DUF4124" evidence="3">
    <location>
        <begin position="14"/>
        <end position="54"/>
    </location>
</feature>
<feature type="chain" id="PRO_5006138441" description="DUF4124 domain-containing protein" evidence="2">
    <location>
        <begin position="25"/>
        <end position="263"/>
    </location>
</feature>